<keyword evidence="2" id="KW-1185">Reference proteome</keyword>
<dbReference type="EMBL" id="CACVKT020004159">
    <property type="protein sequence ID" value="CAC5388390.1"/>
    <property type="molecule type" value="Genomic_DNA"/>
</dbReference>
<dbReference type="AlphaFoldDB" id="A0A6J8BZR9"/>
<proteinExistence type="predicted"/>
<evidence type="ECO:0000313" key="1">
    <source>
        <dbReference type="EMBL" id="CAC5388390.1"/>
    </source>
</evidence>
<dbReference type="OrthoDB" id="6104674at2759"/>
<accession>A0A6J8BZR9</accession>
<sequence>MASSIPSCGPCDTQHISKPSIAWCTLCDKGLCLECKKHPTVSTASRNHNTLPISEYQELARDVQQITENCDKHNEKYTIYCKKHESPCCGSCFVEDHIDCRDFSRLKDIIDRTKNQSLQTKLSNRYQKIYKEFDRIERTTCRIYPRKGVILKKK</sequence>
<organism evidence="1 2">
    <name type="scientific">Mytilus coruscus</name>
    <name type="common">Sea mussel</name>
    <dbReference type="NCBI Taxonomy" id="42192"/>
    <lineage>
        <taxon>Eukaryota</taxon>
        <taxon>Metazoa</taxon>
        <taxon>Spiralia</taxon>
        <taxon>Lophotrochozoa</taxon>
        <taxon>Mollusca</taxon>
        <taxon>Bivalvia</taxon>
        <taxon>Autobranchia</taxon>
        <taxon>Pteriomorphia</taxon>
        <taxon>Mytilida</taxon>
        <taxon>Mytiloidea</taxon>
        <taxon>Mytilidae</taxon>
        <taxon>Mytilinae</taxon>
        <taxon>Mytilus</taxon>
    </lineage>
</organism>
<dbReference type="Gene3D" id="3.30.160.60">
    <property type="entry name" value="Classic Zinc Finger"/>
    <property type="match status" value="1"/>
</dbReference>
<dbReference type="Proteomes" id="UP000507470">
    <property type="component" value="Unassembled WGS sequence"/>
</dbReference>
<reference evidence="1 2" key="1">
    <citation type="submission" date="2020-06" db="EMBL/GenBank/DDBJ databases">
        <authorList>
            <person name="Li R."/>
            <person name="Bekaert M."/>
        </authorList>
    </citation>
    <scope>NUCLEOTIDE SEQUENCE [LARGE SCALE GENOMIC DNA]</scope>
    <source>
        <strain evidence="2">wild</strain>
    </source>
</reference>
<dbReference type="SUPFAM" id="SSF57845">
    <property type="entry name" value="B-box zinc-binding domain"/>
    <property type="match status" value="1"/>
</dbReference>
<name>A0A6J8BZR9_MYTCO</name>
<gene>
    <name evidence="1" type="ORF">MCOR_23656</name>
</gene>
<evidence type="ECO:0000313" key="2">
    <source>
        <dbReference type="Proteomes" id="UP000507470"/>
    </source>
</evidence>
<protein>
    <submittedName>
        <fullName evidence="1">Uncharacterized protein</fullName>
    </submittedName>
</protein>